<dbReference type="EMBL" id="CP023565">
    <property type="protein sequence ID" value="AWZ39326.1"/>
    <property type="molecule type" value="Genomic_DNA"/>
</dbReference>
<organism evidence="1 4">
    <name type="scientific">Ligilactobacillus murinus</name>
    <dbReference type="NCBI Taxonomy" id="1622"/>
    <lineage>
        <taxon>Bacteria</taxon>
        <taxon>Bacillati</taxon>
        <taxon>Bacillota</taxon>
        <taxon>Bacilli</taxon>
        <taxon>Lactobacillales</taxon>
        <taxon>Lactobacillaceae</taxon>
        <taxon>Ligilactobacillus</taxon>
    </lineage>
</organism>
<dbReference type="Proteomes" id="UP000250143">
    <property type="component" value="Chromosome"/>
</dbReference>
<dbReference type="EMBL" id="CP023566">
    <property type="protein sequence ID" value="AWZ39702.1"/>
    <property type="molecule type" value="Genomic_DNA"/>
</dbReference>
<dbReference type="AlphaFoldDB" id="A0AAD0L1B0"/>
<dbReference type="KEGG" id="lmur:CPS94_10545"/>
<reference evidence="3 4" key="1">
    <citation type="submission" date="2017-09" db="EMBL/GenBank/DDBJ databases">
        <title>Predominant Lactobacillus spp. isolated from feces of mice subjected to short-term calorie restriction.</title>
        <authorList>
            <person name="Zhang C."/>
            <person name="Zhao L."/>
            <person name="Pan F."/>
        </authorList>
    </citation>
    <scope>NUCLEOTIDE SEQUENCE [LARGE SCALE GENOMIC DNA]</scope>
    <source>
        <strain evidence="2 3">CR141</strain>
        <strain evidence="1 4">CR147</strain>
    </source>
</reference>
<evidence type="ECO:0000313" key="1">
    <source>
        <dbReference type="EMBL" id="AWZ39326.1"/>
    </source>
</evidence>
<name>A0AAD0L1B0_9LACO</name>
<sequence>MRIQNSIYPYPVLSVEDEDYTSDSYFNVEYTMTKATPFKNAKVHCVFKLKDAQLETLLTDGVLGLYMHVECSRTYFRKLIPVDPVTKMVDVEIDQTLMRQKVELTGFLLANEDIDDLKIRNVNPDLYGSNYVFPDLEKGDPLAVSFTVDITLSEVESFKKLSSIIKVAKSRDSKQLELNMDSHVVYVYLPKKQYEAYVQSINYPEIALSMVIFPAVIELLNKVASSGSAELEDYKWYQVLDKKIELLGHSIDELKDQRISAIVLAQLILDDPLERSFEEVGELFKNED</sequence>
<protein>
    <submittedName>
        <fullName evidence="1">Uncharacterized protein</fullName>
    </submittedName>
</protein>
<proteinExistence type="predicted"/>
<gene>
    <name evidence="2" type="ORF">CPQ89_00955</name>
    <name evidence="1" type="ORF">CPS94_10545</name>
</gene>
<dbReference type="RefSeq" id="WP_112193328.1">
    <property type="nucleotide sequence ID" value="NZ_CP023565.1"/>
</dbReference>
<evidence type="ECO:0000313" key="2">
    <source>
        <dbReference type="EMBL" id="AWZ39702.1"/>
    </source>
</evidence>
<keyword evidence="3" id="KW-1185">Reference proteome</keyword>
<evidence type="ECO:0000313" key="3">
    <source>
        <dbReference type="Proteomes" id="UP000250143"/>
    </source>
</evidence>
<dbReference type="GeneID" id="48467593"/>
<evidence type="ECO:0000313" key="4">
    <source>
        <dbReference type="Proteomes" id="UP000250153"/>
    </source>
</evidence>
<dbReference type="Proteomes" id="UP000250153">
    <property type="component" value="Chromosome"/>
</dbReference>
<accession>A0AAD0L1B0</accession>